<comment type="caution">
    <text evidence="1">The sequence shown here is derived from an EMBL/GenBank/DDBJ whole genome shotgun (WGS) entry which is preliminary data.</text>
</comment>
<sequence>MSRIAFSGLLFISLGVVSLGVAAQSHNMRYISYVVGQKVPDQMLADDNVIKNYSHYHVSKPQDGYEWIHGNEGNILLVSVKSHIISKTQYRPNVVPESK</sequence>
<organism evidence="1 2">
    <name type="scientific">Rhodanobacter lycopersici</name>
    <dbReference type="NCBI Taxonomy" id="3162487"/>
    <lineage>
        <taxon>Bacteria</taxon>
        <taxon>Pseudomonadati</taxon>
        <taxon>Pseudomonadota</taxon>
        <taxon>Gammaproteobacteria</taxon>
        <taxon>Lysobacterales</taxon>
        <taxon>Rhodanobacteraceae</taxon>
        <taxon>Rhodanobacter</taxon>
    </lineage>
</organism>
<keyword evidence="2" id="KW-1185">Reference proteome</keyword>
<accession>A0ABV3QG18</accession>
<dbReference type="Pfam" id="PF11776">
    <property type="entry name" value="RcnB"/>
    <property type="match status" value="1"/>
</dbReference>
<reference evidence="1 2" key="1">
    <citation type="submission" date="2024-06" db="EMBL/GenBank/DDBJ databases">
        <authorList>
            <person name="Woo H."/>
        </authorList>
    </citation>
    <scope>NUCLEOTIDE SEQUENCE [LARGE SCALE GENOMIC DNA]</scope>
    <source>
        <strain evidence="1 2">Si-c</strain>
    </source>
</reference>
<evidence type="ECO:0000313" key="2">
    <source>
        <dbReference type="Proteomes" id="UP001556220"/>
    </source>
</evidence>
<dbReference type="Gene3D" id="3.10.450.160">
    <property type="entry name" value="inner membrane protein cigr"/>
    <property type="match status" value="1"/>
</dbReference>
<dbReference type="RefSeq" id="WP_367854671.1">
    <property type="nucleotide sequence ID" value="NZ_JBFOHK010000003.1"/>
</dbReference>
<dbReference type="InterPro" id="IPR024572">
    <property type="entry name" value="RcnB"/>
</dbReference>
<name>A0ABV3QG18_9GAMM</name>
<gene>
    <name evidence="1" type="ORF">ABQJ54_12665</name>
</gene>
<protein>
    <submittedName>
        <fullName evidence="1">RcnB family protein</fullName>
    </submittedName>
</protein>
<dbReference type="Proteomes" id="UP001556220">
    <property type="component" value="Unassembled WGS sequence"/>
</dbReference>
<dbReference type="EMBL" id="JBFOHK010000003">
    <property type="protein sequence ID" value="MEW9572604.1"/>
    <property type="molecule type" value="Genomic_DNA"/>
</dbReference>
<proteinExistence type="predicted"/>
<evidence type="ECO:0000313" key="1">
    <source>
        <dbReference type="EMBL" id="MEW9572604.1"/>
    </source>
</evidence>